<keyword evidence="5" id="KW-1185">Reference proteome</keyword>
<feature type="signal peptide" evidence="3">
    <location>
        <begin position="1"/>
        <end position="21"/>
    </location>
</feature>
<dbReference type="Pfam" id="PF17957">
    <property type="entry name" value="Big_7"/>
    <property type="match status" value="1"/>
</dbReference>
<dbReference type="SUPFAM" id="SSF51126">
    <property type="entry name" value="Pectin lyase-like"/>
    <property type="match status" value="1"/>
</dbReference>
<dbReference type="InterPro" id="IPR052063">
    <property type="entry name" value="Polysaccharide_Lyase_1"/>
</dbReference>
<keyword evidence="3" id="KW-0732">Signal</keyword>
<dbReference type="InterPro" id="IPR012334">
    <property type="entry name" value="Pectin_lyas_fold"/>
</dbReference>
<evidence type="ECO:0000256" key="1">
    <source>
        <dbReference type="ARBA" id="ARBA00022723"/>
    </source>
</evidence>
<sequence>MKVKKYSLAFMAALLLGGLVEMPFPQQEVNAASEEERKVLAFPGAEGGGMYASGGRGYDVYEVTTLEDYNIDEAPIKGSLRDAVSKGNRTIVFRVSGTIQLKQPLKIKQKNLTIAGQTAPGDGIAVAGFGTDISGSENIILRYMRFRPGSTNIESEPDAFGGRDVKNAMIDHISTSWSVDETLSFYRNENTTLQWSIISESLYISGHVKGRHGYGGIWGGENATFANNLIASHTSRLPALGNTGNSLHPVSSTDFVNNVIYNWGFNSTYGGNDQENNIMNNYYKPGPATHENVMKRIVSPGQNGKLSWFYVDGNYMHGNKAVSEDNNLGIEDIKNGTFFSETPFYVLGHDTLKIKSAEQAYKEVLEKSGATYPRRDAVDARIVNDVKHGTGRFINNEWETGGYPELTSSAAPIDTDHDGIPNKWEEANRLNPNNAEDGKEITASGYSNLELYLNSLISMDKKAENPDVQLVSPKYNGIYKAGTSIKLKVKLQDKRNIAKVEYYQNDQKIGESTKGSFDFTWNNAADGTWYISAKAIDKNGNETQTTSMPIHVNTMKQSGEWKPKDIGNTPLKGNTTKADKELIVKGSGRIDKTADSFHFAYQKVKGDAQLIARIDSLAKVDNNAISGLMIRGGLEKDAPAAMISTSVVKADKQDTPYSVHFSSRKEKGEAIVAPGENDRPEEIGVPSLNGTTLPYWLKLVRSGDYIIGYASADGKAWIEVGKAEIRIGDEAFIGFAVDGAKNTSKLISYNTAIFSNVSLTSK</sequence>
<reference evidence="4 5" key="1">
    <citation type="submission" date="2023-07" db="EMBL/GenBank/DDBJ databases">
        <title>Genomic Encyclopedia of Type Strains, Phase IV (KMG-IV): sequencing the most valuable type-strain genomes for metagenomic binning, comparative biology and taxonomic classification.</title>
        <authorList>
            <person name="Goeker M."/>
        </authorList>
    </citation>
    <scope>NUCLEOTIDE SEQUENCE [LARGE SCALE GENOMIC DNA]</scope>
    <source>
        <strain evidence="4 5">DSM 17723</strain>
    </source>
</reference>
<dbReference type="InterPro" id="IPR011050">
    <property type="entry name" value="Pectin_lyase_fold/virulence"/>
</dbReference>
<dbReference type="Gene3D" id="2.60.120.200">
    <property type="match status" value="1"/>
</dbReference>
<dbReference type="Gene3D" id="2.160.20.10">
    <property type="entry name" value="Single-stranded right-handed beta-helix, Pectin lyase-like"/>
    <property type="match status" value="1"/>
</dbReference>
<dbReference type="Gene3D" id="2.60.40.10">
    <property type="entry name" value="Immunoglobulins"/>
    <property type="match status" value="1"/>
</dbReference>
<keyword evidence="2" id="KW-0325">Glycoprotein</keyword>
<evidence type="ECO:0000313" key="4">
    <source>
        <dbReference type="EMBL" id="MDQ0225983.1"/>
    </source>
</evidence>
<accession>A0ABT9Z152</accession>
<comment type="caution">
    <text evidence="4">The sequence shown here is derived from an EMBL/GenBank/DDBJ whole genome shotgun (WGS) entry which is preliminary data.</text>
</comment>
<evidence type="ECO:0000313" key="5">
    <source>
        <dbReference type="Proteomes" id="UP001232245"/>
    </source>
</evidence>
<feature type="chain" id="PRO_5046038693" description="Pectate lyase" evidence="3">
    <location>
        <begin position="22"/>
        <end position="762"/>
    </location>
</feature>
<evidence type="ECO:0000256" key="2">
    <source>
        <dbReference type="ARBA" id="ARBA00023180"/>
    </source>
</evidence>
<dbReference type="PANTHER" id="PTHR42970">
    <property type="entry name" value="PECTATE LYASE C-RELATED"/>
    <property type="match status" value="1"/>
</dbReference>
<protein>
    <recommendedName>
        <fullName evidence="6">Pectate lyase</fullName>
    </recommendedName>
</protein>
<dbReference type="InterPro" id="IPR013783">
    <property type="entry name" value="Ig-like_fold"/>
</dbReference>
<keyword evidence="1" id="KW-0479">Metal-binding</keyword>
<dbReference type="EMBL" id="JAUSTZ010000003">
    <property type="protein sequence ID" value="MDQ0225983.1"/>
    <property type="molecule type" value="Genomic_DNA"/>
</dbReference>
<dbReference type="PANTHER" id="PTHR42970:SF1">
    <property type="entry name" value="PECTATE LYASE C-RELATED"/>
    <property type="match status" value="1"/>
</dbReference>
<proteinExistence type="predicted"/>
<evidence type="ECO:0000256" key="3">
    <source>
        <dbReference type="SAM" id="SignalP"/>
    </source>
</evidence>
<name>A0ABT9Z152_9BACI</name>
<organism evidence="4 5">
    <name type="scientific">Metabacillus niabensis</name>
    <dbReference type="NCBI Taxonomy" id="324854"/>
    <lineage>
        <taxon>Bacteria</taxon>
        <taxon>Bacillati</taxon>
        <taxon>Bacillota</taxon>
        <taxon>Bacilli</taxon>
        <taxon>Bacillales</taxon>
        <taxon>Bacillaceae</taxon>
        <taxon>Metabacillus</taxon>
    </lineage>
</organism>
<gene>
    <name evidence="4" type="ORF">J2S02_002327</name>
</gene>
<evidence type="ECO:0008006" key="6">
    <source>
        <dbReference type="Google" id="ProtNLM"/>
    </source>
</evidence>
<dbReference type="Proteomes" id="UP001232245">
    <property type="component" value="Unassembled WGS sequence"/>
</dbReference>